<proteinExistence type="predicted"/>
<accession>A0A0M8P9C0</accession>
<dbReference type="OrthoDB" id="76567at2759"/>
<dbReference type="Proteomes" id="UP000037696">
    <property type="component" value="Unassembled WGS sequence"/>
</dbReference>
<dbReference type="EMBL" id="LHQQ01000082">
    <property type="protein sequence ID" value="KOS43381.1"/>
    <property type="molecule type" value="Genomic_DNA"/>
</dbReference>
<organism evidence="1 2">
    <name type="scientific">Penicillium nordicum</name>
    <dbReference type="NCBI Taxonomy" id="229535"/>
    <lineage>
        <taxon>Eukaryota</taxon>
        <taxon>Fungi</taxon>
        <taxon>Dikarya</taxon>
        <taxon>Ascomycota</taxon>
        <taxon>Pezizomycotina</taxon>
        <taxon>Eurotiomycetes</taxon>
        <taxon>Eurotiomycetidae</taxon>
        <taxon>Eurotiales</taxon>
        <taxon>Aspergillaceae</taxon>
        <taxon>Penicillium</taxon>
    </lineage>
</organism>
<comment type="caution">
    <text evidence="1">The sequence shown here is derived from an EMBL/GenBank/DDBJ whole genome shotgun (WGS) entry which is preliminary data.</text>
</comment>
<evidence type="ECO:0000313" key="1">
    <source>
        <dbReference type="EMBL" id="KOS43381.1"/>
    </source>
</evidence>
<name>A0A0M8P9C0_9EURO</name>
<reference evidence="1 2" key="1">
    <citation type="submission" date="2015-08" db="EMBL/GenBank/DDBJ databases">
        <title>Genome sequencing of Penicillium nordicum.</title>
        <authorList>
            <person name="Nguyen H.D."/>
            <person name="Seifert K.A."/>
        </authorList>
    </citation>
    <scope>NUCLEOTIDE SEQUENCE [LARGE SCALE GENOMIC DNA]</scope>
    <source>
        <strain evidence="1 2">DAOMC 185683</strain>
    </source>
</reference>
<sequence>MDTPDIDCFDVEFAVDAIGSSAQAIRSTLARLRKPPSLITLYAKFTNVSLDVARYNSNERCRKMYNPDTRSMIVTTPGKAHDAPAVQLRFNSDSIQIQFGFNSLQKSLYIYRILGY</sequence>
<evidence type="ECO:0000313" key="2">
    <source>
        <dbReference type="Proteomes" id="UP000037696"/>
    </source>
</evidence>
<keyword evidence="2" id="KW-1185">Reference proteome</keyword>
<gene>
    <name evidence="1" type="ORF">ACN38_g5695</name>
</gene>
<dbReference type="AlphaFoldDB" id="A0A0M8P9C0"/>
<protein>
    <submittedName>
        <fullName evidence="1">Uncharacterized protein</fullName>
    </submittedName>
</protein>